<dbReference type="NCBIfam" id="TIGR02226">
    <property type="entry name" value="two_anch"/>
    <property type="match status" value="1"/>
</dbReference>
<reference evidence="3 4" key="1">
    <citation type="journal article" date="2013" name="PLoS ONE">
        <title>Genomic analysis of Melioribacter roseus, facultatively anaerobic organotrophic bacterium representing a novel deep lineage within Bacteriodetes/Chlorobi group.</title>
        <authorList>
            <person name="Kadnikov V.V."/>
            <person name="Mardanov A.V."/>
            <person name="Podosokorskaya O.A."/>
            <person name="Gavrilov S.N."/>
            <person name="Kublanov I.V."/>
            <person name="Beletsky A.V."/>
            <person name="Bonch-Osmolovskaya E.A."/>
            <person name="Ravin N.V."/>
        </authorList>
    </citation>
    <scope>NUCLEOTIDE SEQUENCE [LARGE SCALE GENOMIC DNA]</scope>
    <source>
        <strain evidence="4">JCM 17771 / P3M-2</strain>
    </source>
</reference>
<keyword evidence="1" id="KW-0472">Membrane</keyword>
<feature type="transmembrane region" description="Helical" evidence="1">
    <location>
        <begin position="56"/>
        <end position="74"/>
    </location>
</feature>
<dbReference type="PANTHER" id="PTHR37464:SF1">
    <property type="entry name" value="BLL2463 PROTEIN"/>
    <property type="match status" value="1"/>
</dbReference>
<dbReference type="InterPro" id="IPR011933">
    <property type="entry name" value="Double_TM_dom"/>
</dbReference>
<keyword evidence="4" id="KW-1185">Reference proteome</keyword>
<dbReference type="Proteomes" id="UP000009011">
    <property type="component" value="Chromosome"/>
</dbReference>
<dbReference type="PANTHER" id="PTHR37464">
    <property type="entry name" value="BLL2463 PROTEIN"/>
    <property type="match status" value="1"/>
</dbReference>
<dbReference type="Gene3D" id="3.40.50.410">
    <property type="entry name" value="von Willebrand factor, type A domain"/>
    <property type="match status" value="1"/>
</dbReference>
<protein>
    <recommendedName>
        <fullName evidence="2">Aerotolerance regulator N-terminal domain-containing protein</fullName>
    </recommendedName>
</protein>
<feature type="domain" description="Aerotolerance regulator N-terminal" evidence="2">
    <location>
        <begin position="1"/>
        <end position="76"/>
    </location>
</feature>
<keyword evidence="1" id="KW-1133">Transmembrane helix</keyword>
<dbReference type="EMBL" id="CP003557">
    <property type="protein sequence ID" value="AFN73957.1"/>
    <property type="molecule type" value="Genomic_DNA"/>
</dbReference>
<dbReference type="SUPFAM" id="SSF53300">
    <property type="entry name" value="vWA-like"/>
    <property type="match status" value="1"/>
</dbReference>
<name>I6YTW5_MELRP</name>
<dbReference type="InterPro" id="IPR036465">
    <property type="entry name" value="vWFA_dom_sf"/>
</dbReference>
<dbReference type="Gene3D" id="3.40.50.880">
    <property type="match status" value="1"/>
</dbReference>
<sequence>MTFLNPAILIGLLAAGIPVIIHFLNLKKLKKVEFSTLAFLKELQKSKIRQIKFRQWLLLLIRVSIIIFLVLAFARPTIKGTATETGTTAAVFIFDDSYSMSLITPQGSLFNIAKKFFKEIASSFTSKDRIAALPASSDGNKINFAALSEALKLVDAMTVTPRAVKLNDILNLAANKLSKESAVNKEIFIFSDFQKSALDLQRINSDSKIKVYAITIREKNASNLSVDSFYTDNQIFELNKSISFAAAIKNRSNSKAVNRIASLYINGRRAAQQSFSIAAQERTIVNFETSLIDTGIVNAKIALEDDDIVYDNERHLAFYVPGKIRVLMRSENKKDVFFLNAALTSSLTDKNQTVLLDEISYSSPTPVDLDKYNTIISVGAPDASQYGLISEYVYNGGNLILFPSSSDNMESHKNFCEALGIRDGRFQKIFNSVHYTDKKIPDHPLITDLFENKGRSEFDSPEFYRRYRLNGFYEGDIIIAMDDGSPFLAEIKKGAGRIFLFNTAPVAEWSDFPFKSLFAPLINRLARYTASIDTDKEYRTGERIIIDLTGVSSPVVKISKPDNTTTYLNRNESPGRDIVSYTETGLPGLYRFYAGSQLIKFAVVNTDPAESELENYTDEELKSAAGFIPISAFSFRQEEITRLRYGSELWKYLIILVILLAAIETFLSKSNKREVIELGKGN</sequence>
<evidence type="ECO:0000259" key="2">
    <source>
        <dbReference type="Pfam" id="PF07584"/>
    </source>
</evidence>
<dbReference type="RefSeq" id="WP_014855393.1">
    <property type="nucleotide sequence ID" value="NC_018178.1"/>
</dbReference>
<keyword evidence="1" id="KW-0812">Transmembrane</keyword>
<organism evidence="3 4">
    <name type="scientific">Melioribacter roseus (strain DSM 23840 / JCM 17771 / VKM B-2668 / P3M-2)</name>
    <dbReference type="NCBI Taxonomy" id="1191523"/>
    <lineage>
        <taxon>Bacteria</taxon>
        <taxon>Pseudomonadati</taxon>
        <taxon>Ignavibacteriota</taxon>
        <taxon>Ignavibacteria</taxon>
        <taxon>Ignavibacteriales</taxon>
        <taxon>Melioribacteraceae</taxon>
        <taxon>Melioribacter</taxon>
    </lineage>
</organism>
<dbReference type="Pfam" id="PF07584">
    <property type="entry name" value="BatA"/>
    <property type="match status" value="1"/>
</dbReference>
<proteinExistence type="predicted"/>
<evidence type="ECO:0000256" key="1">
    <source>
        <dbReference type="SAM" id="Phobius"/>
    </source>
</evidence>
<dbReference type="STRING" id="1191523.MROS_0715"/>
<dbReference type="KEGG" id="mro:MROS_0715"/>
<dbReference type="OrthoDB" id="9810200at2"/>
<dbReference type="AlphaFoldDB" id="I6YTW5"/>
<dbReference type="InterPro" id="IPR029062">
    <property type="entry name" value="Class_I_gatase-like"/>
</dbReference>
<feature type="transmembrane region" description="Helical" evidence="1">
    <location>
        <begin position="6"/>
        <end position="26"/>
    </location>
</feature>
<dbReference type="SUPFAM" id="SSF52317">
    <property type="entry name" value="Class I glutamine amidotransferase-like"/>
    <property type="match status" value="1"/>
</dbReference>
<evidence type="ECO:0000313" key="3">
    <source>
        <dbReference type="EMBL" id="AFN73957.1"/>
    </source>
</evidence>
<gene>
    <name evidence="3" type="ordered locus">MROS_0715</name>
</gene>
<accession>I6YTW5</accession>
<evidence type="ECO:0000313" key="4">
    <source>
        <dbReference type="Proteomes" id="UP000009011"/>
    </source>
</evidence>
<dbReference type="eggNOG" id="COG2304">
    <property type="taxonomic scope" value="Bacteria"/>
</dbReference>
<dbReference type="HOGENOM" id="CLU_017817_1_0_10"/>
<dbReference type="InterPro" id="IPR024163">
    <property type="entry name" value="Aerotolerance_reg_N"/>
</dbReference>